<dbReference type="Proteomes" id="UP000054976">
    <property type="component" value="Unassembled WGS sequence"/>
</dbReference>
<proteinExistence type="predicted"/>
<evidence type="ECO:0000313" key="2">
    <source>
        <dbReference type="EMBL" id="GAQ94181.1"/>
    </source>
</evidence>
<organism evidence="2 3">
    <name type="scientific">Thermodesulfovibrio aggregans</name>
    <dbReference type="NCBI Taxonomy" id="86166"/>
    <lineage>
        <taxon>Bacteria</taxon>
        <taxon>Pseudomonadati</taxon>
        <taxon>Nitrospirota</taxon>
        <taxon>Thermodesulfovibrionia</taxon>
        <taxon>Thermodesulfovibrionales</taxon>
        <taxon>Thermodesulfovibrionaceae</taxon>
        <taxon>Thermodesulfovibrio</taxon>
    </lineage>
</organism>
<feature type="region of interest" description="Disordered" evidence="1">
    <location>
        <begin position="261"/>
        <end position="326"/>
    </location>
</feature>
<reference evidence="3" key="1">
    <citation type="submission" date="2016-01" db="EMBL/GenBank/DDBJ databases">
        <title>Draft genome sequence of Thermodesulfovibrio aggregans strain TGE-P1.</title>
        <authorList>
            <person name="Sekiguchi Y."/>
            <person name="Ohashi A."/>
            <person name="Matsuura N."/>
            <person name="Tourlousse M.D."/>
        </authorList>
    </citation>
    <scope>NUCLEOTIDE SEQUENCE [LARGE SCALE GENOMIC DNA]</scope>
    <source>
        <strain evidence="3">TGE-P1</strain>
    </source>
</reference>
<dbReference type="AlphaFoldDB" id="A0A0U9HWU2"/>
<accession>A0A0U9HWU2</accession>
<dbReference type="Gene3D" id="2.120.10.30">
    <property type="entry name" value="TolB, C-terminal domain"/>
    <property type="match status" value="1"/>
</dbReference>
<gene>
    <name evidence="2" type="ORF">TAGGR_1360</name>
</gene>
<evidence type="ECO:0000256" key="1">
    <source>
        <dbReference type="SAM" id="MobiDB-lite"/>
    </source>
</evidence>
<keyword evidence="3" id="KW-1185">Reference proteome</keyword>
<evidence type="ECO:0000313" key="3">
    <source>
        <dbReference type="Proteomes" id="UP000054976"/>
    </source>
</evidence>
<dbReference type="RefSeq" id="WP_059175653.1">
    <property type="nucleotide sequence ID" value="NZ_BCNO01000001.1"/>
</dbReference>
<dbReference type="EMBL" id="BCNO01000001">
    <property type="protein sequence ID" value="GAQ94181.1"/>
    <property type="molecule type" value="Genomic_DNA"/>
</dbReference>
<dbReference type="PROSITE" id="PS51257">
    <property type="entry name" value="PROKAR_LIPOPROTEIN"/>
    <property type="match status" value="1"/>
</dbReference>
<comment type="caution">
    <text evidence="2">The sequence shown here is derived from an EMBL/GenBank/DDBJ whole genome shotgun (WGS) entry which is preliminary data.</text>
</comment>
<dbReference type="InterPro" id="IPR011042">
    <property type="entry name" value="6-blade_b-propeller_TolB-like"/>
</dbReference>
<evidence type="ECO:0008006" key="4">
    <source>
        <dbReference type="Google" id="ProtNLM"/>
    </source>
</evidence>
<feature type="compositionally biased region" description="Basic and acidic residues" evidence="1">
    <location>
        <begin position="277"/>
        <end position="326"/>
    </location>
</feature>
<sequence>MWRLFLAVSLIFAIACTEQVKTDIAGVGETLPTAPSAIAWDGKNLIVAKEGIIAFLDNIDTATAGSFIGYEGHYFLNNYPITITSKDNPVYITGVAWQKTSGNTGFIWVADAANKRLLKVTPQGEVVRKLSLTSIYPEDMTFDGQYLWIADSKRGKLFKITTEDGSIIEEYLSPVNYPSAITWDGKYLIVAGVKEHAVPSDSSDNVKIVRFDTSSGRVVEDIPNSRYISYPAGMVWVDGKLWISDRNSGYIVKISDWGTPSSDEKNYKLAKKSPATKKIEAKEEKKETEKDIEEAKRAAEEAKRAAEEAKRAAEAAKKAFELQQKK</sequence>
<dbReference type="SUPFAM" id="SSF63825">
    <property type="entry name" value="YWTD domain"/>
    <property type="match status" value="1"/>
</dbReference>
<protein>
    <recommendedName>
        <fullName evidence="4">Lipoprotein</fullName>
    </recommendedName>
</protein>
<dbReference type="STRING" id="86166.TAGGR_1360"/>
<name>A0A0U9HWU2_9BACT</name>